<organism evidence="15 16">
    <name type="scientific">Mugilogobius chulae</name>
    <name type="common">yellowstripe goby</name>
    <dbReference type="NCBI Taxonomy" id="88201"/>
    <lineage>
        <taxon>Eukaryota</taxon>
        <taxon>Metazoa</taxon>
        <taxon>Chordata</taxon>
        <taxon>Craniata</taxon>
        <taxon>Vertebrata</taxon>
        <taxon>Euteleostomi</taxon>
        <taxon>Actinopterygii</taxon>
        <taxon>Neopterygii</taxon>
        <taxon>Teleostei</taxon>
        <taxon>Neoteleostei</taxon>
        <taxon>Acanthomorphata</taxon>
        <taxon>Gobiaria</taxon>
        <taxon>Gobiiformes</taxon>
        <taxon>Gobioidei</taxon>
        <taxon>Gobiidae</taxon>
        <taxon>Gobionellinae</taxon>
        <taxon>Mugilogobius</taxon>
    </lineage>
</organism>
<keyword evidence="3" id="KW-0479">Metal-binding</keyword>
<reference evidence="16" key="1">
    <citation type="submission" date="2024-04" db="EMBL/GenBank/DDBJ databases">
        <title>Salinicola lusitanus LLJ914,a marine bacterium isolated from the Okinawa Trough.</title>
        <authorList>
            <person name="Li J."/>
        </authorList>
    </citation>
    <scope>NUCLEOTIDE SEQUENCE [LARGE SCALE GENOMIC DNA]</scope>
</reference>
<comment type="similarity">
    <text evidence="2">Belongs to the krueppel C2H2-type zinc-finger protein family.</text>
</comment>
<keyword evidence="16" id="KW-1185">Reference proteome</keyword>
<feature type="domain" description="C2H2-type" evidence="13">
    <location>
        <begin position="472"/>
        <end position="499"/>
    </location>
</feature>
<dbReference type="PROSITE" id="PS01208">
    <property type="entry name" value="VWFC_1"/>
    <property type="match status" value="2"/>
</dbReference>
<feature type="compositionally biased region" description="Basic residues" evidence="12">
    <location>
        <begin position="170"/>
        <end position="179"/>
    </location>
</feature>
<evidence type="ECO:0000256" key="3">
    <source>
        <dbReference type="ARBA" id="ARBA00022723"/>
    </source>
</evidence>
<keyword evidence="4" id="KW-0677">Repeat</keyword>
<dbReference type="InterPro" id="IPR013087">
    <property type="entry name" value="Znf_C2H2_type"/>
</dbReference>
<feature type="region of interest" description="Disordered" evidence="12">
    <location>
        <begin position="170"/>
        <end position="204"/>
    </location>
</feature>
<keyword evidence="6" id="KW-0862">Zinc</keyword>
<feature type="domain" description="C2H2-type" evidence="13">
    <location>
        <begin position="500"/>
        <end position="528"/>
    </location>
</feature>
<dbReference type="FunFam" id="3.30.160.60:FF:000624">
    <property type="entry name" value="zinc finger protein 697"/>
    <property type="match status" value="1"/>
</dbReference>
<evidence type="ECO:0000313" key="15">
    <source>
        <dbReference type="EMBL" id="KAK7925497.1"/>
    </source>
</evidence>
<evidence type="ECO:0000256" key="7">
    <source>
        <dbReference type="ARBA" id="ARBA00023015"/>
    </source>
</evidence>
<evidence type="ECO:0000313" key="16">
    <source>
        <dbReference type="Proteomes" id="UP001460270"/>
    </source>
</evidence>
<dbReference type="GO" id="GO:0045595">
    <property type="term" value="P:regulation of cell differentiation"/>
    <property type="evidence" value="ECO:0007669"/>
    <property type="project" value="UniProtKB-ARBA"/>
</dbReference>
<evidence type="ECO:0000256" key="8">
    <source>
        <dbReference type="ARBA" id="ARBA00023125"/>
    </source>
</evidence>
<dbReference type="FunFam" id="3.30.160.60:FF:000425">
    <property type="entry name" value="PLAG1 like zinc finger 1"/>
    <property type="match status" value="1"/>
</dbReference>
<feature type="domain" description="C2H2-type" evidence="13">
    <location>
        <begin position="416"/>
        <end position="443"/>
    </location>
</feature>
<dbReference type="EMBL" id="JBBPFD010000005">
    <property type="protein sequence ID" value="KAK7925497.1"/>
    <property type="molecule type" value="Genomic_DNA"/>
</dbReference>
<dbReference type="GO" id="GO:0005634">
    <property type="term" value="C:nucleus"/>
    <property type="evidence" value="ECO:0007669"/>
    <property type="project" value="UniProtKB-SubCell"/>
</dbReference>
<evidence type="ECO:0000256" key="12">
    <source>
        <dbReference type="SAM" id="MobiDB-lite"/>
    </source>
</evidence>
<dbReference type="InterPro" id="IPR001007">
    <property type="entry name" value="VWF_dom"/>
</dbReference>
<dbReference type="Pfam" id="PF00096">
    <property type="entry name" value="zf-C2H2"/>
    <property type="match status" value="10"/>
</dbReference>
<sequence length="977" mass="110373">MSPSVCLHMELAAVMDGLVAAAVAELKRLTQREEVKGLDTDSRQHTMVQFASVMETLRNEALGKILCILDTVADKLKLDKRNPAATKLHVLYILQGSRVGIEHSYGAVHDMNKLQLIPEDHCYRTNGKISNVFPKEEEEEEGFEKPEIEDSLEITSLSAIVNKRCLKSTKLRKSKRKPQNHSQRDADMFDRPNPNEENEKRAKSVTVLNEVKCETQSSSLEKSEETCDSGTFTSPQSPLPFSLTTWSFNCTICDTGFSSEAALKVHMCSHTGDKPFKCPTCDTSFSKARSLKMHMYKHTGDYPFKCPECGKGYTDGDKLKGHLSVHTGQKPFDCKVCGSSFTAKTNLHRHMRSHTGTKPFTCAECGRSFTRSRTLQDHMTIHSGVRPFKCSVCERCFNHKVNLLVHERIHTGERPFVCSLCSKTFRTTVALHVHQRVHTGEKPYICDVCGRAFSQQSSLCVHKRVHLNERNYICDTCSKTFNNPQNLKLHMRVHSGERPYVCKLCDKTFVQNAHLRTHMMHMHSGVKQCMCENCGKAYADKRTLRVHKYAEVKPRKGRGVVCTFKNKTYNLGDSWHPYLEPFGLVYCMKCACTETGHVKCSTVRCASVSCDHPVVEPQQCCPRCTDQPKFPAALRASVKICRYNGTIYQPGESFTKHDLFPSRLRNQCVLCTCSNGNIFCALKTCPQVSCSSPVPAPDTCCLMCKDHSGSAFKEDENQQLNRGVRHSVDQCPGEQIRVRPDRATALRVRTSSQSLSKLNLKGASETTVKILLQRKHQRACLYNGKTYSHGDIWHPVLGKILECILCTCIDGLQDCKRITCPSQYPCKHPTKVPGKCCKMCPESRAANNQTQCHMGQRSNVLVYKVESPLNVDNPERMKIIAAERQSEVEVLMWRSVEGVLQLMEIEDVQRKDIKEHPKNHTLLATINEEMWRRFKEEARNLSKASQTVICFDGLQEIVNYLNPSQTEGPRPSLQLGQ</sequence>
<evidence type="ECO:0000256" key="11">
    <source>
        <dbReference type="PROSITE-ProRule" id="PRU00042"/>
    </source>
</evidence>
<gene>
    <name evidence="15" type="ORF">WMY93_007807</name>
</gene>
<dbReference type="GO" id="GO:0042802">
    <property type="term" value="F:identical protein binding"/>
    <property type="evidence" value="ECO:0007669"/>
    <property type="project" value="UniProtKB-ARBA"/>
</dbReference>
<evidence type="ECO:0000259" key="14">
    <source>
        <dbReference type="PROSITE" id="PS50184"/>
    </source>
</evidence>
<comment type="caution">
    <text evidence="15">The sequence shown here is derived from an EMBL/GenBank/DDBJ whole genome shotgun (WGS) entry which is preliminary data.</text>
</comment>
<dbReference type="FunFam" id="3.30.160.60:FF:000912">
    <property type="entry name" value="Zinc finger protein 660"/>
    <property type="match status" value="1"/>
</dbReference>
<dbReference type="PROSITE" id="PS00028">
    <property type="entry name" value="ZINC_FINGER_C2H2_1"/>
    <property type="match status" value="10"/>
</dbReference>
<feature type="domain" description="C2H2-type" evidence="13">
    <location>
        <begin position="388"/>
        <end position="415"/>
    </location>
</feature>
<dbReference type="PROSITE" id="PS50157">
    <property type="entry name" value="ZINC_FINGER_C2H2_2"/>
    <property type="match status" value="10"/>
</dbReference>
<proteinExistence type="inferred from homology"/>
<evidence type="ECO:0000256" key="5">
    <source>
        <dbReference type="ARBA" id="ARBA00022771"/>
    </source>
</evidence>
<comment type="subcellular location">
    <subcellularLocation>
        <location evidence="1">Nucleus</location>
    </subcellularLocation>
</comment>
<dbReference type="Gene3D" id="6.20.200.20">
    <property type="match status" value="1"/>
</dbReference>
<feature type="domain" description="VWFC" evidence="14">
    <location>
        <begin position="560"/>
        <end position="625"/>
    </location>
</feature>
<keyword evidence="10" id="KW-0539">Nucleus</keyword>
<dbReference type="GO" id="GO:0003677">
    <property type="term" value="F:DNA binding"/>
    <property type="evidence" value="ECO:0007669"/>
    <property type="project" value="UniProtKB-KW"/>
</dbReference>
<evidence type="ECO:0000259" key="13">
    <source>
        <dbReference type="PROSITE" id="PS50157"/>
    </source>
</evidence>
<dbReference type="SUPFAM" id="SSF57667">
    <property type="entry name" value="beta-beta-alpha zinc fingers"/>
    <property type="match status" value="5"/>
</dbReference>
<dbReference type="SUPFAM" id="SSF57603">
    <property type="entry name" value="FnI-like domain"/>
    <property type="match status" value="3"/>
</dbReference>
<dbReference type="FunFam" id="3.30.160.60:FF:000508">
    <property type="entry name" value="Myeloid zinc finger 1"/>
    <property type="match status" value="1"/>
</dbReference>
<dbReference type="Pfam" id="PF19548">
    <property type="entry name" value="CHRDL_1_2_C"/>
    <property type="match status" value="1"/>
</dbReference>
<dbReference type="AlphaFoldDB" id="A0AAW0PJ74"/>
<feature type="domain" description="C2H2-type" evidence="13">
    <location>
        <begin position="304"/>
        <end position="331"/>
    </location>
</feature>
<feature type="domain" description="C2H2-type" evidence="13">
    <location>
        <begin position="444"/>
        <end position="471"/>
    </location>
</feature>
<feature type="domain" description="VWFC" evidence="14">
    <location>
        <begin position="639"/>
        <end position="705"/>
    </location>
</feature>
<dbReference type="SMART" id="SM00355">
    <property type="entry name" value="ZnF_C2H2"/>
    <property type="match status" value="11"/>
</dbReference>
<evidence type="ECO:0000256" key="1">
    <source>
        <dbReference type="ARBA" id="ARBA00004123"/>
    </source>
</evidence>
<dbReference type="Pfam" id="PF23334">
    <property type="entry name" value="VWC2L_2nd"/>
    <property type="match status" value="2"/>
</dbReference>
<feature type="domain" description="C2H2-type" evidence="13">
    <location>
        <begin position="276"/>
        <end position="303"/>
    </location>
</feature>
<dbReference type="FunFam" id="3.30.160.60:FF:002343">
    <property type="entry name" value="Zinc finger protein 33A"/>
    <property type="match status" value="2"/>
</dbReference>
<feature type="compositionally biased region" description="Basic and acidic residues" evidence="12">
    <location>
        <begin position="182"/>
        <end position="202"/>
    </location>
</feature>
<dbReference type="SMART" id="SM00214">
    <property type="entry name" value="VWC"/>
    <property type="match status" value="3"/>
</dbReference>
<keyword evidence="8" id="KW-0238">DNA-binding</keyword>
<dbReference type="GO" id="GO:0008270">
    <property type="term" value="F:zinc ion binding"/>
    <property type="evidence" value="ECO:0007669"/>
    <property type="project" value="UniProtKB-KW"/>
</dbReference>
<dbReference type="PANTHER" id="PTHR16515:SF49">
    <property type="entry name" value="GASTRULA ZINC FINGER PROTEIN XLCGF49.1-LIKE-RELATED"/>
    <property type="match status" value="1"/>
</dbReference>
<dbReference type="PROSITE" id="PS50184">
    <property type="entry name" value="VWFC_2"/>
    <property type="match status" value="3"/>
</dbReference>
<dbReference type="PANTHER" id="PTHR16515">
    <property type="entry name" value="PR DOMAIN ZINC FINGER PROTEIN"/>
    <property type="match status" value="1"/>
</dbReference>
<feature type="domain" description="C2H2-type" evidence="13">
    <location>
        <begin position="248"/>
        <end position="275"/>
    </location>
</feature>
<dbReference type="Gene3D" id="3.30.160.60">
    <property type="entry name" value="Classic Zinc Finger"/>
    <property type="match status" value="10"/>
</dbReference>
<evidence type="ECO:0000256" key="2">
    <source>
        <dbReference type="ARBA" id="ARBA00006991"/>
    </source>
</evidence>
<evidence type="ECO:0000256" key="4">
    <source>
        <dbReference type="ARBA" id="ARBA00022737"/>
    </source>
</evidence>
<feature type="domain" description="VWFC" evidence="14">
    <location>
        <begin position="778"/>
        <end position="841"/>
    </location>
</feature>
<dbReference type="FunFam" id="3.30.160.60:FF:000446">
    <property type="entry name" value="Zinc finger protein"/>
    <property type="match status" value="1"/>
</dbReference>
<dbReference type="FunFam" id="3.30.160.60:FF:000358">
    <property type="entry name" value="zinc finger protein 24"/>
    <property type="match status" value="1"/>
</dbReference>
<feature type="domain" description="C2H2-type" evidence="13">
    <location>
        <begin position="360"/>
        <end position="387"/>
    </location>
</feature>
<feature type="domain" description="C2H2-type" evidence="13">
    <location>
        <begin position="332"/>
        <end position="359"/>
    </location>
</feature>
<dbReference type="InterPro" id="IPR036236">
    <property type="entry name" value="Znf_C2H2_sf"/>
</dbReference>
<dbReference type="Gene3D" id="2.10.70.10">
    <property type="entry name" value="Complement Module, domain 1"/>
    <property type="match status" value="2"/>
</dbReference>
<evidence type="ECO:0000256" key="10">
    <source>
        <dbReference type="ARBA" id="ARBA00023242"/>
    </source>
</evidence>
<keyword evidence="5 11" id="KW-0863">Zinc-finger</keyword>
<keyword evidence="9" id="KW-0804">Transcription</keyword>
<dbReference type="InterPro" id="IPR050331">
    <property type="entry name" value="Zinc_finger"/>
</dbReference>
<dbReference type="GO" id="GO:0000122">
    <property type="term" value="P:negative regulation of transcription by RNA polymerase II"/>
    <property type="evidence" value="ECO:0007669"/>
    <property type="project" value="UniProtKB-ARBA"/>
</dbReference>
<protein>
    <submittedName>
        <fullName evidence="15">Uncharacterized protein</fullName>
    </submittedName>
</protein>
<keyword evidence="7" id="KW-0805">Transcription regulation</keyword>
<dbReference type="Pfam" id="PF00093">
    <property type="entry name" value="VWC"/>
    <property type="match status" value="1"/>
</dbReference>
<dbReference type="FunFam" id="3.30.160.60:FF:000557">
    <property type="entry name" value="zinc finger and SCAN domain-containing protein 29"/>
    <property type="match status" value="1"/>
</dbReference>
<dbReference type="Proteomes" id="UP001460270">
    <property type="component" value="Unassembled WGS sequence"/>
</dbReference>
<evidence type="ECO:0000256" key="9">
    <source>
        <dbReference type="ARBA" id="ARBA00023163"/>
    </source>
</evidence>
<dbReference type="InterPro" id="IPR045716">
    <property type="entry name" value="CHRDL_1/2_C"/>
</dbReference>
<accession>A0AAW0PJ74</accession>
<name>A0AAW0PJ74_9GOBI</name>
<evidence type="ECO:0000256" key="6">
    <source>
        <dbReference type="ARBA" id="ARBA00022833"/>
    </source>
</evidence>